<sequence>MTSSGIRPPPSPRSKVFTFLHSGPCQHYLRDMGLMCPIPISPYVSEASSAGMQPGRAKRLESGANISHEEEARGMQTCHHKIVAMREITICLYEEEALGMHTCHQRIHTMCKITRSNVEAEEVLLPSPPSAQGTGGTRLAEQEARAGDRPDPCRTDDDEEKEAPKSGDGRRSRRRWAQERQQPRAAGSGAAVATTATTTGAAAARRLDRRRHDVGDDEDDNDHERWQPGVVMA</sequence>
<proteinExistence type="predicted"/>
<dbReference type="EnsemblPlants" id="ONIVA06G24970.1">
    <property type="protein sequence ID" value="ONIVA06G24970.1"/>
    <property type="gene ID" value="ONIVA06G24970"/>
</dbReference>
<organism evidence="2">
    <name type="scientific">Oryza nivara</name>
    <name type="common">Indian wild rice</name>
    <name type="synonym">Oryza sativa f. spontanea</name>
    <dbReference type="NCBI Taxonomy" id="4536"/>
    <lineage>
        <taxon>Eukaryota</taxon>
        <taxon>Viridiplantae</taxon>
        <taxon>Streptophyta</taxon>
        <taxon>Embryophyta</taxon>
        <taxon>Tracheophyta</taxon>
        <taxon>Spermatophyta</taxon>
        <taxon>Magnoliopsida</taxon>
        <taxon>Liliopsida</taxon>
        <taxon>Poales</taxon>
        <taxon>Poaceae</taxon>
        <taxon>BOP clade</taxon>
        <taxon>Oryzoideae</taxon>
        <taxon>Oryzeae</taxon>
        <taxon>Oryzinae</taxon>
        <taxon>Oryza</taxon>
    </lineage>
</organism>
<accession>A0A0E0HTI8</accession>
<dbReference type="HOGENOM" id="CLU_1191529_0_0_1"/>
<feature type="region of interest" description="Disordered" evidence="1">
    <location>
        <begin position="125"/>
        <end position="233"/>
    </location>
</feature>
<dbReference type="AlphaFoldDB" id="A0A0E0HTI8"/>
<protein>
    <submittedName>
        <fullName evidence="2">Uncharacterized protein</fullName>
    </submittedName>
</protein>
<name>A0A0E0HTI8_ORYNI</name>
<feature type="compositionally biased region" description="Low complexity" evidence="1">
    <location>
        <begin position="185"/>
        <end position="204"/>
    </location>
</feature>
<keyword evidence="3" id="KW-1185">Reference proteome</keyword>
<evidence type="ECO:0000256" key="1">
    <source>
        <dbReference type="SAM" id="MobiDB-lite"/>
    </source>
</evidence>
<reference evidence="2" key="2">
    <citation type="submission" date="2018-04" db="EMBL/GenBank/DDBJ databases">
        <title>OnivRS2 (Oryza nivara Reference Sequence Version 2).</title>
        <authorList>
            <person name="Zhang J."/>
            <person name="Kudrna D."/>
            <person name="Lee S."/>
            <person name="Talag J."/>
            <person name="Rajasekar S."/>
            <person name="Welchert J."/>
            <person name="Hsing Y.-I."/>
            <person name="Wing R.A."/>
        </authorList>
    </citation>
    <scope>NUCLEOTIDE SEQUENCE [LARGE SCALE GENOMIC DNA]</scope>
    <source>
        <strain evidence="2">SL10</strain>
    </source>
</reference>
<feature type="compositionally biased region" description="Basic and acidic residues" evidence="1">
    <location>
        <begin position="162"/>
        <end position="182"/>
    </location>
</feature>
<evidence type="ECO:0000313" key="2">
    <source>
        <dbReference type="EnsemblPlants" id="ONIVA06G24970.1"/>
    </source>
</evidence>
<dbReference type="Gramene" id="ONIVA06G24970.1">
    <property type="protein sequence ID" value="ONIVA06G24970.1"/>
    <property type="gene ID" value="ONIVA06G24970"/>
</dbReference>
<reference evidence="2" key="1">
    <citation type="submission" date="2015-04" db="UniProtKB">
        <authorList>
            <consortium name="EnsemblPlants"/>
        </authorList>
    </citation>
    <scope>IDENTIFICATION</scope>
    <source>
        <strain evidence="2">SL10</strain>
    </source>
</reference>
<evidence type="ECO:0000313" key="3">
    <source>
        <dbReference type="Proteomes" id="UP000006591"/>
    </source>
</evidence>
<feature type="compositionally biased region" description="Basic and acidic residues" evidence="1">
    <location>
        <begin position="140"/>
        <end position="155"/>
    </location>
</feature>
<dbReference type="Proteomes" id="UP000006591">
    <property type="component" value="Chromosome 6"/>
</dbReference>